<dbReference type="InterPro" id="IPR012312">
    <property type="entry name" value="Hemerythrin-like"/>
</dbReference>
<dbReference type="InterPro" id="IPR050669">
    <property type="entry name" value="Hemerythrin"/>
</dbReference>
<sequence length="133" mass="15398">MEWKDELSVGVELIDNEHKELIRAVNELFDACMHGKGRAKIAETLKFVENYTVKHFGDEEALQKKYNYPGFPAHQKLHKAFVSDLQNYKRQLETEGPTVNLVATFNTFVSSWLIKHISIEDKKIGIHIRSLNQ</sequence>
<dbReference type="EMBL" id="FJ859986">
    <property type="protein sequence ID" value="ACO91806.1"/>
    <property type="molecule type" value="Genomic_DNA"/>
</dbReference>
<dbReference type="SUPFAM" id="SSF47188">
    <property type="entry name" value="Hemerythrin-like"/>
    <property type="match status" value="1"/>
</dbReference>
<protein>
    <submittedName>
        <fullName evidence="4">Hemerythrin-like metal-binding protein</fullName>
    </submittedName>
</protein>
<evidence type="ECO:0000256" key="3">
    <source>
        <dbReference type="ARBA" id="ARBA00023004"/>
    </source>
</evidence>
<proteinExistence type="inferred from homology"/>
<organism evidence="4">
    <name type="scientific">Ethanoligenens harbinense</name>
    <dbReference type="NCBI Taxonomy" id="253239"/>
    <lineage>
        <taxon>Bacteria</taxon>
        <taxon>Bacillati</taxon>
        <taxon>Bacillota</taxon>
        <taxon>Clostridia</taxon>
        <taxon>Eubacteriales</taxon>
        <taxon>Oscillospiraceae</taxon>
        <taxon>Ethanoligenens</taxon>
    </lineage>
</organism>
<dbReference type="PANTHER" id="PTHR37164">
    <property type="entry name" value="BACTERIOHEMERYTHRIN"/>
    <property type="match status" value="1"/>
</dbReference>
<dbReference type="AlphaFoldDB" id="C3VEP6"/>
<dbReference type="CDD" id="cd12107">
    <property type="entry name" value="Hemerythrin"/>
    <property type="match status" value="1"/>
</dbReference>
<dbReference type="InterPro" id="IPR035938">
    <property type="entry name" value="Hemerythrin-like_sf"/>
</dbReference>
<evidence type="ECO:0000256" key="1">
    <source>
        <dbReference type="ARBA" id="ARBA00010587"/>
    </source>
</evidence>
<dbReference type="NCBIfam" id="TIGR02481">
    <property type="entry name" value="hemeryth_dom"/>
    <property type="match status" value="1"/>
</dbReference>
<accession>C3VEP6</accession>
<evidence type="ECO:0000256" key="2">
    <source>
        <dbReference type="ARBA" id="ARBA00022723"/>
    </source>
</evidence>
<dbReference type="OMA" id="QIEWLDQ"/>
<reference evidence="4" key="1">
    <citation type="submission" date="2009-03" db="EMBL/GenBank/DDBJ databases">
        <authorList>
            <person name="Zhao X."/>
            <person name="Ren N.-Q."/>
            <person name="Xing D.-F."/>
            <person name="Wang J.-Y."/>
            <person name="Fu N."/>
            <person name="Zhang L."/>
        </authorList>
    </citation>
    <scope>NUCLEOTIDE SEQUENCE</scope>
    <source>
        <strain evidence="4">YUAN-3</strain>
    </source>
</reference>
<dbReference type="Gene3D" id="1.20.120.50">
    <property type="entry name" value="Hemerythrin-like"/>
    <property type="match status" value="1"/>
</dbReference>
<keyword evidence="2" id="KW-0479">Metal-binding</keyword>
<evidence type="ECO:0000313" key="4">
    <source>
        <dbReference type="EMBL" id="ACO91806.1"/>
    </source>
</evidence>
<dbReference type="InterPro" id="IPR012827">
    <property type="entry name" value="Hemerythrin_metal-bd"/>
</dbReference>
<dbReference type="Pfam" id="PF01814">
    <property type="entry name" value="Hemerythrin"/>
    <property type="match status" value="1"/>
</dbReference>
<dbReference type="OrthoDB" id="9797092at2"/>
<dbReference type="NCBIfam" id="NF033749">
    <property type="entry name" value="bact_hemeryth"/>
    <property type="match status" value="1"/>
</dbReference>
<dbReference type="GO" id="GO:0046872">
    <property type="term" value="F:metal ion binding"/>
    <property type="evidence" value="ECO:0007669"/>
    <property type="project" value="UniProtKB-KW"/>
</dbReference>
<name>C3VEP6_9FIRM</name>
<dbReference type="RefSeq" id="WP_013485381.1">
    <property type="nucleotide sequence ID" value="NZ_CP025287.1"/>
</dbReference>
<comment type="similarity">
    <text evidence="1">Belongs to the hemerythrin family.</text>
</comment>
<keyword evidence="3" id="KW-0408">Iron</keyword>
<dbReference type="PANTHER" id="PTHR37164:SF1">
    <property type="entry name" value="BACTERIOHEMERYTHRIN"/>
    <property type="match status" value="1"/>
</dbReference>